<keyword evidence="5" id="KW-1133">Transmembrane helix</keyword>
<dbReference type="GO" id="GO:0005886">
    <property type="term" value="C:plasma membrane"/>
    <property type="evidence" value="ECO:0007669"/>
    <property type="project" value="TreeGrafter"/>
</dbReference>
<keyword evidence="4" id="KW-1278">Translocase</keyword>
<keyword evidence="2" id="KW-0813">Transport</keyword>
<evidence type="ECO:0000256" key="5">
    <source>
        <dbReference type="ARBA" id="ARBA00022989"/>
    </source>
</evidence>
<evidence type="ECO:0000256" key="1">
    <source>
        <dbReference type="ARBA" id="ARBA00004127"/>
    </source>
</evidence>
<evidence type="ECO:0000313" key="7">
    <source>
        <dbReference type="EMBL" id="QIJ70779.1"/>
    </source>
</evidence>
<name>A0A6G7PSX7_9BACT</name>
<protein>
    <submittedName>
        <fullName evidence="7">Electron transport complex subunit RsxE</fullName>
    </submittedName>
</protein>
<dbReference type="PIRSF" id="PIRSF006102">
    <property type="entry name" value="NQR_DE"/>
    <property type="match status" value="1"/>
</dbReference>
<dbReference type="InterPro" id="IPR003667">
    <property type="entry name" value="NqrDE/RnfAE"/>
</dbReference>
<dbReference type="Proteomes" id="UP000502179">
    <property type="component" value="Chromosome"/>
</dbReference>
<keyword evidence="6" id="KW-0472">Membrane</keyword>
<evidence type="ECO:0000256" key="3">
    <source>
        <dbReference type="ARBA" id="ARBA00022692"/>
    </source>
</evidence>
<reference evidence="7 8" key="1">
    <citation type="submission" date="2020-02" db="EMBL/GenBank/DDBJ databases">
        <title>Genome analysis of Thermosulfuriphilus ammonigenes ST65T, an anaerobic thermophilic chemolithoautotrophic bacterium isolated from a deep-sea hydrothermal vent.</title>
        <authorList>
            <person name="Slobodkina G."/>
            <person name="Allioux M."/>
            <person name="Merkel A."/>
            <person name="Alain K."/>
            <person name="Jebbar M."/>
            <person name="Slobodkin A."/>
        </authorList>
    </citation>
    <scope>NUCLEOTIDE SEQUENCE [LARGE SCALE GENOMIC DNA]</scope>
    <source>
        <strain evidence="7 8">ST65</strain>
    </source>
</reference>
<keyword evidence="3" id="KW-0812">Transmembrane</keyword>
<keyword evidence="8" id="KW-1185">Reference proteome</keyword>
<comment type="subcellular location">
    <subcellularLocation>
        <location evidence="1">Endomembrane system</location>
        <topology evidence="1">Multi-pass membrane protein</topology>
    </subcellularLocation>
</comment>
<dbReference type="PANTHER" id="PTHR30586">
    <property type="entry name" value="ELECTRON TRANSPORT COMPLEX PROTEIN RNFE"/>
    <property type="match status" value="1"/>
</dbReference>
<organism evidence="7 8">
    <name type="scientific">Thermosulfuriphilus ammonigenes</name>
    <dbReference type="NCBI Taxonomy" id="1936021"/>
    <lineage>
        <taxon>Bacteria</taxon>
        <taxon>Pseudomonadati</taxon>
        <taxon>Thermodesulfobacteriota</taxon>
        <taxon>Thermodesulfobacteria</taxon>
        <taxon>Thermodesulfobacteriales</taxon>
        <taxon>Thermodesulfobacteriaceae</taxon>
        <taxon>Thermosulfuriphilus</taxon>
    </lineage>
</organism>
<dbReference type="RefSeq" id="WP_166031002.1">
    <property type="nucleotide sequence ID" value="NZ_CP048877.1"/>
</dbReference>
<dbReference type="GO" id="GO:0012505">
    <property type="term" value="C:endomembrane system"/>
    <property type="evidence" value="ECO:0007669"/>
    <property type="project" value="UniProtKB-SubCell"/>
</dbReference>
<dbReference type="NCBIfam" id="NF009070">
    <property type="entry name" value="PRK12405.1"/>
    <property type="match status" value="1"/>
</dbReference>
<dbReference type="EMBL" id="CP048877">
    <property type="protein sequence ID" value="QIJ70779.1"/>
    <property type="molecule type" value="Genomic_DNA"/>
</dbReference>
<evidence type="ECO:0000256" key="2">
    <source>
        <dbReference type="ARBA" id="ARBA00022448"/>
    </source>
</evidence>
<proteinExistence type="predicted"/>
<dbReference type="Pfam" id="PF02508">
    <property type="entry name" value="Rnf-Nqr"/>
    <property type="match status" value="1"/>
</dbReference>
<dbReference type="KEGG" id="tav:G4V39_00180"/>
<dbReference type="PANTHER" id="PTHR30586:SF0">
    <property type="entry name" value="ION-TRANSLOCATING OXIDOREDUCTASE COMPLEX SUBUNIT E"/>
    <property type="match status" value="1"/>
</dbReference>
<evidence type="ECO:0000256" key="6">
    <source>
        <dbReference type="ARBA" id="ARBA00023136"/>
    </source>
</evidence>
<gene>
    <name evidence="7" type="primary">rsxE</name>
    <name evidence="7" type="ORF">G4V39_00180</name>
</gene>
<sequence>MNDKAPGIGRLLFNGLFKENPVFRLALSMCPAVGVTTTVRNGFLLGLAVLFVQVASNVTVALLRRFIHPRIRIPAFIIIIATWVSVIDMILAAYVPTFYKEVALYVKLIVVFAIIISRLEVFASRYPVWPSLWDGVGMGLGFMFGLMLTGFVRELFGAGTVWGYEVLPGRVLFFLALPPAGFFTIGFLMALFNWVEKQYLRWRSR</sequence>
<dbReference type="AlphaFoldDB" id="A0A6G7PSX7"/>
<evidence type="ECO:0000313" key="8">
    <source>
        <dbReference type="Proteomes" id="UP000502179"/>
    </source>
</evidence>
<accession>A0A6G7PSX7</accession>
<evidence type="ECO:0000256" key="4">
    <source>
        <dbReference type="ARBA" id="ARBA00022967"/>
    </source>
</evidence>